<evidence type="ECO:0008006" key="4">
    <source>
        <dbReference type="Google" id="ProtNLM"/>
    </source>
</evidence>
<keyword evidence="1" id="KW-0472">Membrane</keyword>
<feature type="transmembrane region" description="Helical" evidence="1">
    <location>
        <begin position="70"/>
        <end position="90"/>
    </location>
</feature>
<feature type="transmembrane region" description="Helical" evidence="1">
    <location>
        <begin position="97"/>
        <end position="120"/>
    </location>
</feature>
<dbReference type="AlphaFoldDB" id="A0AAW1V558"/>
<proteinExistence type="predicted"/>
<comment type="caution">
    <text evidence="2">The sequence shown here is derived from an EMBL/GenBank/DDBJ whole genome shotgun (WGS) entry which is preliminary data.</text>
</comment>
<evidence type="ECO:0000313" key="3">
    <source>
        <dbReference type="Proteomes" id="UP001431783"/>
    </source>
</evidence>
<gene>
    <name evidence="2" type="ORF">WA026_021082</name>
</gene>
<keyword evidence="3" id="KW-1185">Reference proteome</keyword>
<reference evidence="2 3" key="1">
    <citation type="submission" date="2023-03" db="EMBL/GenBank/DDBJ databases">
        <title>Genome insight into feeding habits of ladybird beetles.</title>
        <authorList>
            <person name="Li H.-S."/>
            <person name="Huang Y.-H."/>
            <person name="Pang H."/>
        </authorList>
    </citation>
    <scope>NUCLEOTIDE SEQUENCE [LARGE SCALE GENOMIC DNA]</scope>
    <source>
        <strain evidence="2">SYSU_2023b</strain>
        <tissue evidence="2">Whole body</tissue>
    </source>
</reference>
<evidence type="ECO:0000256" key="1">
    <source>
        <dbReference type="SAM" id="Phobius"/>
    </source>
</evidence>
<keyword evidence="1" id="KW-1133">Transmembrane helix</keyword>
<keyword evidence="1" id="KW-0812">Transmembrane</keyword>
<name>A0AAW1V558_9CUCU</name>
<dbReference type="EMBL" id="JARQZJ010000106">
    <property type="protein sequence ID" value="KAK9887236.1"/>
    <property type="molecule type" value="Genomic_DNA"/>
</dbReference>
<dbReference type="Proteomes" id="UP001431783">
    <property type="component" value="Unassembled WGS sequence"/>
</dbReference>
<feature type="transmembrane region" description="Helical" evidence="1">
    <location>
        <begin position="173"/>
        <end position="195"/>
    </location>
</feature>
<organism evidence="2 3">
    <name type="scientific">Henosepilachna vigintioctopunctata</name>
    <dbReference type="NCBI Taxonomy" id="420089"/>
    <lineage>
        <taxon>Eukaryota</taxon>
        <taxon>Metazoa</taxon>
        <taxon>Ecdysozoa</taxon>
        <taxon>Arthropoda</taxon>
        <taxon>Hexapoda</taxon>
        <taxon>Insecta</taxon>
        <taxon>Pterygota</taxon>
        <taxon>Neoptera</taxon>
        <taxon>Endopterygota</taxon>
        <taxon>Coleoptera</taxon>
        <taxon>Polyphaga</taxon>
        <taxon>Cucujiformia</taxon>
        <taxon>Coccinelloidea</taxon>
        <taxon>Coccinellidae</taxon>
        <taxon>Epilachninae</taxon>
        <taxon>Epilachnini</taxon>
        <taxon>Henosepilachna</taxon>
    </lineage>
</organism>
<protein>
    <recommendedName>
        <fullName evidence="4">Gustatory receptor</fullName>
    </recommendedName>
</protein>
<sequence length="301" mass="35056">MENIVSEMRISHILLTLMDVIGICMHSMAFIKTTYSNQNKWSCMLKSFSATDTILRNKNKLEENILSNPFFQFIGPNLLAFGYIIIRIYVLSKKNNYSTVASLMSLFLNFSSATIIYNIIISLKLRYEDCNELLTKHLTDTNFLGGDILKTFRQVERANERIRMIMTLFNDIFGWHLLGLMVRCVISLLVILDYLFFNLEQSNKDHYNILSIAIFFALVMPVHQQSSEIPAIVNQDEVTIELQNYYSGHNENSKKLQWTNQRIQSVIKLLDEYNTIKSQGKRPTTKHYHHARKYDVMNIGN</sequence>
<evidence type="ECO:0000313" key="2">
    <source>
        <dbReference type="EMBL" id="KAK9887236.1"/>
    </source>
</evidence>
<accession>A0AAW1V558</accession>
<feature type="transmembrane region" description="Helical" evidence="1">
    <location>
        <begin position="12"/>
        <end position="31"/>
    </location>
</feature>